<organism evidence="4 5">
    <name type="scientific">Methanoregula boonei (strain DSM 21154 / JCM 14090 / 6A8)</name>
    <dbReference type="NCBI Taxonomy" id="456442"/>
    <lineage>
        <taxon>Archaea</taxon>
        <taxon>Methanobacteriati</taxon>
        <taxon>Methanobacteriota</taxon>
        <taxon>Stenosarchaea group</taxon>
        <taxon>Methanomicrobia</taxon>
        <taxon>Methanomicrobiales</taxon>
        <taxon>Methanoregulaceae</taxon>
        <taxon>Methanoregula</taxon>
    </lineage>
</organism>
<dbReference type="RefSeq" id="WP_012107171.1">
    <property type="nucleotide sequence ID" value="NC_009712.1"/>
</dbReference>
<dbReference type="eggNOG" id="arCOG01832">
    <property type="taxonomic scope" value="Archaea"/>
</dbReference>
<accession>A7I8R4</accession>
<dbReference type="CDD" id="cd06464">
    <property type="entry name" value="ACD_sHsps-like"/>
    <property type="match status" value="1"/>
</dbReference>
<dbReference type="KEGG" id="mbn:Mboo_1608"/>
<feature type="domain" description="SHSP" evidence="3">
    <location>
        <begin position="48"/>
        <end position="160"/>
    </location>
</feature>
<dbReference type="EMBL" id="CP000780">
    <property type="protein sequence ID" value="ABS56125.1"/>
    <property type="molecule type" value="Genomic_DNA"/>
</dbReference>
<dbReference type="PROSITE" id="PS01031">
    <property type="entry name" value="SHSP"/>
    <property type="match status" value="1"/>
</dbReference>
<protein>
    <submittedName>
        <fullName evidence="4">Molecular chaperone (Small heat shock protein)-like protein</fullName>
    </submittedName>
</protein>
<evidence type="ECO:0000259" key="3">
    <source>
        <dbReference type="PROSITE" id="PS01031"/>
    </source>
</evidence>
<evidence type="ECO:0000256" key="2">
    <source>
        <dbReference type="RuleBase" id="RU003616"/>
    </source>
</evidence>
<dbReference type="STRING" id="456442.Mboo_1608"/>
<dbReference type="HOGENOM" id="CLU_046737_12_3_2"/>
<evidence type="ECO:0000313" key="5">
    <source>
        <dbReference type="Proteomes" id="UP000002408"/>
    </source>
</evidence>
<dbReference type="InterPro" id="IPR008978">
    <property type="entry name" value="HSP20-like_chaperone"/>
</dbReference>
<dbReference type="InterPro" id="IPR002068">
    <property type="entry name" value="A-crystallin/Hsp20_dom"/>
</dbReference>
<gene>
    <name evidence="4" type="ordered locus">Mboo_1608</name>
</gene>
<dbReference type="Proteomes" id="UP000002408">
    <property type="component" value="Chromosome"/>
</dbReference>
<dbReference type="GeneID" id="5412203"/>
<evidence type="ECO:0000313" key="4">
    <source>
        <dbReference type="EMBL" id="ABS56125.1"/>
    </source>
</evidence>
<reference evidence="5" key="1">
    <citation type="journal article" date="2015" name="Microbiology">
        <title>Genome of Methanoregula boonei 6A8 reveals adaptations to oligotrophic peatland environments.</title>
        <authorList>
            <person name="Braeuer S."/>
            <person name="Cadillo-Quiroz H."/>
            <person name="Kyrpides N."/>
            <person name="Woyke T."/>
            <person name="Goodwin L."/>
            <person name="Detter C."/>
            <person name="Podell S."/>
            <person name="Yavitt J.B."/>
            <person name="Zinder S.H."/>
        </authorList>
    </citation>
    <scope>NUCLEOTIDE SEQUENCE [LARGE SCALE GENOMIC DNA]</scope>
    <source>
        <strain evidence="5">DSM 21154 / JCM 14090 / 6A8</strain>
    </source>
</reference>
<keyword evidence="4" id="KW-0346">Stress response</keyword>
<sequence length="160" mass="17810">MVTWYYRSVFDELEDMRSYLEALNRQIYGTTPAALLPAASGGSAIKMLPVQPTTLPTDVFENDNEVVIATRVIAGITKKDIALDLINPHTLEISCEQTDETTKENEGYYQRKHSIRSMTRIVPLPEPVTDEGSSATFKDGVLEVHLKKITKGSRGKIPVD</sequence>
<dbReference type="SUPFAM" id="SSF49764">
    <property type="entry name" value="HSP20-like chaperones"/>
    <property type="match status" value="1"/>
</dbReference>
<dbReference type="Gene3D" id="2.60.40.790">
    <property type="match status" value="1"/>
</dbReference>
<proteinExistence type="inferred from homology"/>
<dbReference type="OrthoDB" id="198277at2157"/>
<name>A7I8R4_METB6</name>
<comment type="similarity">
    <text evidence="1 2">Belongs to the small heat shock protein (HSP20) family.</text>
</comment>
<keyword evidence="5" id="KW-1185">Reference proteome</keyword>
<dbReference type="AlphaFoldDB" id="A7I8R4"/>
<dbReference type="Pfam" id="PF00011">
    <property type="entry name" value="HSP20"/>
    <property type="match status" value="1"/>
</dbReference>
<evidence type="ECO:0000256" key="1">
    <source>
        <dbReference type="PROSITE-ProRule" id="PRU00285"/>
    </source>
</evidence>